<sequence>MSKVAKLQQRLSAALNSKQFYEAHQILRTVHARLSAERRFTELLEQIQSTVLILCEAKEYTSAIDLAELYAETLKQSEATLNTENLQILLTMFSNLPSTFNSDSPSSDRRIPFLNKTLDWALKSAKGKPEMLRACALLQRKFGDVFFSEGQEEQAERYARSAEYLFDEADRIEGIPIGGEGSSGENLETDNADEAAQKIDSELELD</sequence>
<feature type="compositionally biased region" description="Basic and acidic residues" evidence="2">
    <location>
        <begin position="195"/>
        <end position="206"/>
    </location>
</feature>
<gene>
    <name evidence="3" type="ORF">niasHS_006851</name>
</gene>
<evidence type="ECO:0000256" key="2">
    <source>
        <dbReference type="SAM" id="MobiDB-lite"/>
    </source>
</evidence>
<comment type="similarity">
    <text evidence="1">Belongs to the GET4 family.</text>
</comment>
<keyword evidence="4" id="KW-1185">Reference proteome</keyword>
<evidence type="ECO:0000313" key="3">
    <source>
        <dbReference type="EMBL" id="KAL3090399.1"/>
    </source>
</evidence>
<dbReference type="Pfam" id="PF04190">
    <property type="entry name" value="GET4"/>
    <property type="match status" value="1"/>
</dbReference>
<name>A0ABD2JIS0_HETSC</name>
<dbReference type="PANTHER" id="PTHR12875:SF0">
    <property type="entry name" value="GOLGI TO ER TRAFFIC PROTEIN 4 HOMOLOG"/>
    <property type="match status" value="1"/>
</dbReference>
<evidence type="ECO:0000313" key="4">
    <source>
        <dbReference type="Proteomes" id="UP001620645"/>
    </source>
</evidence>
<dbReference type="Gene3D" id="1.25.40.10">
    <property type="entry name" value="Tetratricopeptide repeat domain"/>
    <property type="match status" value="1"/>
</dbReference>
<dbReference type="Proteomes" id="UP001620645">
    <property type="component" value="Unassembled WGS sequence"/>
</dbReference>
<feature type="region of interest" description="Disordered" evidence="2">
    <location>
        <begin position="175"/>
        <end position="206"/>
    </location>
</feature>
<dbReference type="EMBL" id="JBICCN010000143">
    <property type="protein sequence ID" value="KAL3090399.1"/>
    <property type="molecule type" value="Genomic_DNA"/>
</dbReference>
<protein>
    <submittedName>
        <fullName evidence="3">Uncharacterized protein</fullName>
    </submittedName>
</protein>
<organism evidence="3 4">
    <name type="scientific">Heterodera schachtii</name>
    <name type="common">Sugarbeet cyst nematode worm</name>
    <name type="synonym">Tylenchus schachtii</name>
    <dbReference type="NCBI Taxonomy" id="97005"/>
    <lineage>
        <taxon>Eukaryota</taxon>
        <taxon>Metazoa</taxon>
        <taxon>Ecdysozoa</taxon>
        <taxon>Nematoda</taxon>
        <taxon>Chromadorea</taxon>
        <taxon>Rhabditida</taxon>
        <taxon>Tylenchina</taxon>
        <taxon>Tylenchomorpha</taxon>
        <taxon>Tylenchoidea</taxon>
        <taxon>Heteroderidae</taxon>
        <taxon>Heteroderinae</taxon>
        <taxon>Heterodera</taxon>
    </lineage>
</organism>
<dbReference type="InterPro" id="IPR011990">
    <property type="entry name" value="TPR-like_helical_dom_sf"/>
</dbReference>
<reference evidence="3 4" key="1">
    <citation type="submission" date="2024-10" db="EMBL/GenBank/DDBJ databases">
        <authorList>
            <person name="Kim D."/>
        </authorList>
    </citation>
    <scope>NUCLEOTIDE SEQUENCE [LARGE SCALE GENOMIC DNA]</scope>
    <source>
        <strain evidence="3">Taebaek</strain>
    </source>
</reference>
<accession>A0ABD2JIS0</accession>
<proteinExistence type="inferred from homology"/>
<dbReference type="AlphaFoldDB" id="A0ABD2JIS0"/>
<dbReference type="InterPro" id="IPR007317">
    <property type="entry name" value="GET4"/>
</dbReference>
<evidence type="ECO:0000256" key="1">
    <source>
        <dbReference type="ARBA" id="ARBA00005351"/>
    </source>
</evidence>
<dbReference type="PANTHER" id="PTHR12875">
    <property type="entry name" value="GOLGI TO ER TRAFFIC PROTEIN 4 HOMOLOG"/>
    <property type="match status" value="1"/>
</dbReference>
<comment type="caution">
    <text evidence="3">The sequence shown here is derived from an EMBL/GenBank/DDBJ whole genome shotgun (WGS) entry which is preliminary data.</text>
</comment>